<evidence type="ECO:0000313" key="4">
    <source>
        <dbReference type="EMBL" id="RZS70861.1"/>
    </source>
</evidence>
<evidence type="ECO:0000259" key="3">
    <source>
        <dbReference type="Pfam" id="PF16344"/>
    </source>
</evidence>
<dbReference type="Pfam" id="PF16344">
    <property type="entry name" value="FecR_C"/>
    <property type="match status" value="1"/>
</dbReference>
<dbReference type="OrthoDB" id="1097347at2"/>
<evidence type="ECO:0000259" key="2">
    <source>
        <dbReference type="Pfam" id="PF04773"/>
    </source>
</evidence>
<dbReference type="Proteomes" id="UP000293874">
    <property type="component" value="Unassembled WGS sequence"/>
</dbReference>
<dbReference type="PANTHER" id="PTHR30273:SF2">
    <property type="entry name" value="PROTEIN FECR"/>
    <property type="match status" value="1"/>
</dbReference>
<evidence type="ECO:0000256" key="1">
    <source>
        <dbReference type="SAM" id="Phobius"/>
    </source>
</evidence>
<keyword evidence="1" id="KW-1133">Transmembrane helix</keyword>
<dbReference type="AlphaFoldDB" id="A0A4V2F0P6"/>
<keyword evidence="1" id="KW-0472">Membrane</keyword>
<keyword evidence="5" id="KW-1185">Reference proteome</keyword>
<dbReference type="RefSeq" id="WP_130541413.1">
    <property type="nucleotide sequence ID" value="NZ_CP042431.1"/>
</dbReference>
<accession>A0A4V2F0P6</accession>
<dbReference type="InterPro" id="IPR012373">
    <property type="entry name" value="Ferrdict_sens_TM"/>
</dbReference>
<dbReference type="InterPro" id="IPR006860">
    <property type="entry name" value="FecR"/>
</dbReference>
<keyword evidence="1" id="KW-0812">Transmembrane</keyword>
<dbReference type="Gene3D" id="3.55.50.30">
    <property type="match status" value="1"/>
</dbReference>
<dbReference type="GO" id="GO:0016989">
    <property type="term" value="F:sigma factor antagonist activity"/>
    <property type="evidence" value="ECO:0007669"/>
    <property type="project" value="TreeGrafter"/>
</dbReference>
<name>A0A4V2F0P6_9BACT</name>
<dbReference type="Gene3D" id="2.60.120.1440">
    <property type="match status" value="1"/>
</dbReference>
<sequence>MNKDRIAYIIQAFKGNSLTTAEWDELEVLLQEENNQSLRIYLMELLEHQPGTVKATLSENDETILQNILNSDRKTSEQRKIMQAISGEQKTYGKARMILRWTAAAAIFLAVIGGWLIWQNLSKYPSGPAPKENLAEAFNIKAPQQGAVLTLSDGTRVLLDTVNNGFRTSEHSTDLQWDNGELRYGSSSRATGAHGATAYNTLETPAGRQFRIQLPDGSKVWLNAQSAIRYPVAFTGKTRTVELKGEAYLEIAKDPRREFIVTTETGIQLDVLGTAFNVNGYSSEKEVKVTLVEGSLLVKAQAAQNNREAGTNAVKIKPGEQATLALTPNGKVNPSSRIGIDPSVDMDQVLAWKNGRFNFEGMRLRQVMKQLERWYDVTVVYEEGVPDTEFYGELSRDNSLGDILLAFKDAELKYKLEGRKLTIMK</sequence>
<gene>
    <name evidence="4" type="ORF">EV199_2757</name>
</gene>
<dbReference type="Pfam" id="PF04773">
    <property type="entry name" value="FecR"/>
    <property type="match status" value="1"/>
</dbReference>
<feature type="domain" description="Protein FecR C-terminal" evidence="3">
    <location>
        <begin position="356"/>
        <end position="423"/>
    </location>
</feature>
<proteinExistence type="predicted"/>
<organism evidence="4 5">
    <name type="scientific">Pseudobacter ginsenosidimutans</name>
    <dbReference type="NCBI Taxonomy" id="661488"/>
    <lineage>
        <taxon>Bacteria</taxon>
        <taxon>Pseudomonadati</taxon>
        <taxon>Bacteroidota</taxon>
        <taxon>Chitinophagia</taxon>
        <taxon>Chitinophagales</taxon>
        <taxon>Chitinophagaceae</taxon>
        <taxon>Pseudobacter</taxon>
    </lineage>
</organism>
<evidence type="ECO:0000313" key="5">
    <source>
        <dbReference type="Proteomes" id="UP000293874"/>
    </source>
</evidence>
<feature type="domain" description="FecR protein" evidence="2">
    <location>
        <begin position="201"/>
        <end position="295"/>
    </location>
</feature>
<protein>
    <submittedName>
        <fullName evidence="4">FecR family protein</fullName>
    </submittedName>
</protein>
<dbReference type="InterPro" id="IPR032508">
    <property type="entry name" value="FecR_C"/>
</dbReference>
<feature type="transmembrane region" description="Helical" evidence="1">
    <location>
        <begin position="98"/>
        <end position="118"/>
    </location>
</feature>
<dbReference type="EMBL" id="SGXA01000002">
    <property type="protein sequence ID" value="RZS70861.1"/>
    <property type="molecule type" value="Genomic_DNA"/>
</dbReference>
<reference evidence="4 5" key="1">
    <citation type="submission" date="2019-02" db="EMBL/GenBank/DDBJ databases">
        <title>Genomic Encyclopedia of Type Strains, Phase IV (KMG-IV): sequencing the most valuable type-strain genomes for metagenomic binning, comparative biology and taxonomic classification.</title>
        <authorList>
            <person name="Goeker M."/>
        </authorList>
    </citation>
    <scope>NUCLEOTIDE SEQUENCE [LARGE SCALE GENOMIC DNA]</scope>
    <source>
        <strain evidence="4 5">DSM 18116</strain>
    </source>
</reference>
<dbReference type="PANTHER" id="PTHR30273">
    <property type="entry name" value="PERIPLASMIC SIGNAL SENSOR AND SIGMA FACTOR ACTIVATOR FECR-RELATED"/>
    <property type="match status" value="1"/>
</dbReference>
<comment type="caution">
    <text evidence="4">The sequence shown here is derived from an EMBL/GenBank/DDBJ whole genome shotgun (WGS) entry which is preliminary data.</text>
</comment>